<keyword evidence="1" id="KW-1133">Transmembrane helix</keyword>
<dbReference type="AlphaFoldDB" id="Q8ETE6"/>
<dbReference type="HOGENOM" id="CLU_1794523_0_0_9"/>
<dbReference type="RefSeq" id="WP_011064718.1">
    <property type="nucleotide sequence ID" value="NC_004193.1"/>
</dbReference>
<protein>
    <recommendedName>
        <fullName evidence="4">Small multi-drug export protein</fullName>
    </recommendedName>
</protein>
<keyword evidence="3" id="KW-1185">Reference proteome</keyword>
<dbReference type="InterPro" id="IPR009577">
    <property type="entry name" value="Sm_multidrug_ex"/>
</dbReference>
<reference evidence="2 3" key="1">
    <citation type="journal article" date="2001" name="FEMS Microbiol. Lett.">
        <title>Oceanobacillus iheyensis gen. nov., sp. nov., a deep-sea extremely halotolerant and alkaliphilic species isolated from a depth of 1050 m on the Iheya Ridge.</title>
        <authorList>
            <person name="Lu J."/>
            <person name="Nogi Y."/>
            <person name="Takami H."/>
        </authorList>
    </citation>
    <scope>NUCLEOTIDE SEQUENCE [LARGE SCALE GENOMIC DNA]</scope>
    <source>
        <strain evidence="3">DSM 14371 / CIP 107618 / JCM 11309 / KCTC 3954 / HTE831</strain>
    </source>
</reference>
<keyword evidence="1" id="KW-0812">Transmembrane</keyword>
<sequence>MLEYIILAATAWFMGFFPLFEIYLAIPASMGLGLDMVSSIIWAWFGNFFAIPFIAYSYDWLTKFNKINKYFYKLTQSKTSQRLNKGGFMIILLGTPLLGSWAIGVIGKVIGMDKKRLFLSSAISIGIYGILIGVLTKLGIDLFS</sequence>
<dbReference type="Pfam" id="PF06695">
    <property type="entry name" value="Sm_multidrug_ex"/>
    <property type="match status" value="1"/>
</dbReference>
<reference evidence="2 3" key="2">
    <citation type="journal article" date="2002" name="Nucleic Acids Res.">
        <title>Genome sequence of Oceanobacillus iheyensis isolated from the Iheya Ridge and its unexpected adaptive capabilities to extreme environments.</title>
        <authorList>
            <person name="Takami H."/>
            <person name="Takaki Y."/>
            <person name="Uchiyama I."/>
        </authorList>
    </citation>
    <scope>NUCLEOTIDE SEQUENCE [LARGE SCALE GENOMIC DNA]</scope>
    <source>
        <strain evidence="3">DSM 14371 / CIP 107618 / JCM 11309 / KCTC 3954 / HTE831</strain>
    </source>
</reference>
<dbReference type="Proteomes" id="UP000000822">
    <property type="component" value="Chromosome"/>
</dbReference>
<feature type="transmembrane region" description="Helical" evidence="1">
    <location>
        <begin position="88"/>
        <end position="110"/>
    </location>
</feature>
<dbReference type="eggNOG" id="COG2426">
    <property type="taxonomic scope" value="Bacteria"/>
</dbReference>
<feature type="transmembrane region" description="Helical" evidence="1">
    <location>
        <begin position="38"/>
        <end position="58"/>
    </location>
</feature>
<proteinExistence type="predicted"/>
<accession>Q8ETE6</accession>
<feature type="transmembrane region" description="Helical" evidence="1">
    <location>
        <begin position="6"/>
        <end position="26"/>
    </location>
</feature>
<evidence type="ECO:0000313" key="2">
    <source>
        <dbReference type="EMBL" id="BAC12271.1"/>
    </source>
</evidence>
<evidence type="ECO:0000256" key="1">
    <source>
        <dbReference type="SAM" id="Phobius"/>
    </source>
</evidence>
<dbReference type="STRING" id="221109.gene:10732518"/>
<evidence type="ECO:0008006" key="4">
    <source>
        <dbReference type="Google" id="ProtNLM"/>
    </source>
</evidence>
<dbReference type="KEGG" id="oih:OB0315"/>
<organism evidence="2 3">
    <name type="scientific">Oceanobacillus iheyensis (strain DSM 14371 / CIP 107618 / JCM 11309 / KCTC 3954 / HTE831)</name>
    <dbReference type="NCBI Taxonomy" id="221109"/>
    <lineage>
        <taxon>Bacteria</taxon>
        <taxon>Bacillati</taxon>
        <taxon>Bacillota</taxon>
        <taxon>Bacilli</taxon>
        <taxon>Bacillales</taxon>
        <taxon>Bacillaceae</taxon>
        <taxon>Oceanobacillus</taxon>
    </lineage>
</organism>
<evidence type="ECO:0000313" key="3">
    <source>
        <dbReference type="Proteomes" id="UP000000822"/>
    </source>
</evidence>
<gene>
    <name evidence="2" type="ordered locus">OB0315</name>
</gene>
<keyword evidence="1" id="KW-0472">Membrane</keyword>
<name>Q8ETE6_OCEIH</name>
<feature type="transmembrane region" description="Helical" evidence="1">
    <location>
        <begin position="117"/>
        <end position="140"/>
    </location>
</feature>
<dbReference type="EMBL" id="BA000028">
    <property type="protein sequence ID" value="BAC12271.1"/>
    <property type="molecule type" value="Genomic_DNA"/>
</dbReference>